<reference evidence="1" key="1">
    <citation type="submission" date="2022-01" db="EMBL/GenBank/DDBJ databases">
        <title>Genome Sequence Resource for Two Populations of Ditylenchus destructor, the Migratory Endoparasitic Phytonematode.</title>
        <authorList>
            <person name="Zhang H."/>
            <person name="Lin R."/>
            <person name="Xie B."/>
        </authorList>
    </citation>
    <scope>NUCLEOTIDE SEQUENCE</scope>
    <source>
        <strain evidence="1">BazhouSP</strain>
    </source>
</reference>
<dbReference type="EMBL" id="JAKKPZ010000139">
    <property type="protein sequence ID" value="KAI1700627.1"/>
    <property type="molecule type" value="Genomic_DNA"/>
</dbReference>
<name>A0AAD4MQK9_9BILA</name>
<dbReference type="AlphaFoldDB" id="A0AAD4MQK9"/>
<sequence>MRVVLAAVWRHKLSNVLDEPRVSPHNRLLHTSWLTLGLRKHGRLGWVLGWVVEWVGWLRKAATHRLENGLGLRLRKAATQRLENGMGTGLDSRLGWGMG</sequence>
<protein>
    <submittedName>
        <fullName evidence="1">Uncharacterized protein</fullName>
    </submittedName>
</protein>
<comment type="caution">
    <text evidence="1">The sequence shown here is derived from an EMBL/GenBank/DDBJ whole genome shotgun (WGS) entry which is preliminary data.</text>
</comment>
<proteinExistence type="predicted"/>
<keyword evidence="2" id="KW-1185">Reference proteome</keyword>
<organism evidence="1 2">
    <name type="scientific">Ditylenchus destructor</name>
    <dbReference type="NCBI Taxonomy" id="166010"/>
    <lineage>
        <taxon>Eukaryota</taxon>
        <taxon>Metazoa</taxon>
        <taxon>Ecdysozoa</taxon>
        <taxon>Nematoda</taxon>
        <taxon>Chromadorea</taxon>
        <taxon>Rhabditida</taxon>
        <taxon>Tylenchina</taxon>
        <taxon>Tylenchomorpha</taxon>
        <taxon>Sphaerularioidea</taxon>
        <taxon>Anguinidae</taxon>
        <taxon>Anguininae</taxon>
        <taxon>Ditylenchus</taxon>
    </lineage>
</organism>
<accession>A0AAD4MQK9</accession>
<evidence type="ECO:0000313" key="2">
    <source>
        <dbReference type="Proteomes" id="UP001201812"/>
    </source>
</evidence>
<evidence type="ECO:0000313" key="1">
    <source>
        <dbReference type="EMBL" id="KAI1700627.1"/>
    </source>
</evidence>
<gene>
    <name evidence="1" type="ORF">DdX_16598</name>
</gene>
<dbReference type="Proteomes" id="UP001201812">
    <property type="component" value="Unassembled WGS sequence"/>
</dbReference>